<feature type="chain" id="PRO_5018823789" description="Hydrophobin" evidence="6">
    <location>
        <begin position="24"/>
        <end position="114"/>
    </location>
</feature>
<dbReference type="OrthoDB" id="4225815at2759"/>
<keyword evidence="6" id="KW-0732">Signal</keyword>
<dbReference type="AlphaFoldDB" id="A0A409YCG0"/>
<evidence type="ECO:0000313" key="8">
    <source>
        <dbReference type="Proteomes" id="UP000284842"/>
    </source>
</evidence>
<dbReference type="GO" id="GO:0009277">
    <property type="term" value="C:fungal-type cell wall"/>
    <property type="evidence" value="ECO:0007669"/>
    <property type="project" value="InterPro"/>
</dbReference>
<comment type="subcellular location">
    <subcellularLocation>
        <location evidence="1 6">Secreted</location>
        <location evidence="1 6">Cell wall</location>
    </subcellularLocation>
</comment>
<sequence>MHFTTTQLIATLATMIALGPSLATAGGAPSSCNTGKVQCCNKLVKSDSSEGQTLLGSIGVATQGVKGLVGANCSPITASAVGSGANCVSSPVCCTNNNFNGVVAFGCSPVTVNA</sequence>
<feature type="signal peptide" evidence="6">
    <location>
        <begin position="1"/>
        <end position="23"/>
    </location>
</feature>
<proteinExistence type="inferred from homology"/>
<gene>
    <name evidence="7" type="ORF">CVT24_000962</name>
</gene>
<evidence type="ECO:0000256" key="1">
    <source>
        <dbReference type="ARBA" id="ARBA00004191"/>
    </source>
</evidence>
<keyword evidence="8" id="KW-1185">Reference proteome</keyword>
<dbReference type="STRING" id="181874.A0A409YCG0"/>
<accession>A0A409YCG0</accession>
<protein>
    <recommendedName>
        <fullName evidence="6">Hydrophobin</fullName>
    </recommendedName>
</protein>
<evidence type="ECO:0000256" key="5">
    <source>
        <dbReference type="ARBA" id="ARBA00023157"/>
    </source>
</evidence>
<evidence type="ECO:0000256" key="6">
    <source>
        <dbReference type="RuleBase" id="RU365009"/>
    </source>
</evidence>
<evidence type="ECO:0000313" key="7">
    <source>
        <dbReference type="EMBL" id="PPR00674.1"/>
    </source>
</evidence>
<evidence type="ECO:0000256" key="4">
    <source>
        <dbReference type="ARBA" id="ARBA00022525"/>
    </source>
</evidence>
<organism evidence="7 8">
    <name type="scientific">Panaeolus cyanescens</name>
    <dbReference type="NCBI Taxonomy" id="181874"/>
    <lineage>
        <taxon>Eukaryota</taxon>
        <taxon>Fungi</taxon>
        <taxon>Dikarya</taxon>
        <taxon>Basidiomycota</taxon>
        <taxon>Agaricomycotina</taxon>
        <taxon>Agaricomycetes</taxon>
        <taxon>Agaricomycetidae</taxon>
        <taxon>Agaricales</taxon>
        <taxon>Agaricineae</taxon>
        <taxon>Galeropsidaceae</taxon>
        <taxon>Panaeolus</taxon>
    </lineage>
</organism>
<dbReference type="GO" id="GO:0005199">
    <property type="term" value="F:structural constituent of cell wall"/>
    <property type="evidence" value="ECO:0007669"/>
    <property type="project" value="InterPro"/>
</dbReference>
<name>A0A409YCG0_9AGAR</name>
<keyword evidence="3 6" id="KW-0134">Cell wall</keyword>
<reference evidence="7 8" key="1">
    <citation type="journal article" date="2018" name="Evol. Lett.">
        <title>Horizontal gene cluster transfer increased hallucinogenic mushroom diversity.</title>
        <authorList>
            <person name="Reynolds H.T."/>
            <person name="Vijayakumar V."/>
            <person name="Gluck-Thaler E."/>
            <person name="Korotkin H.B."/>
            <person name="Matheny P.B."/>
            <person name="Slot J.C."/>
        </authorList>
    </citation>
    <scope>NUCLEOTIDE SEQUENCE [LARGE SCALE GENOMIC DNA]</scope>
    <source>
        <strain evidence="7 8">2629</strain>
    </source>
</reference>
<keyword evidence="4 6" id="KW-0964">Secreted</keyword>
<dbReference type="CDD" id="cd23507">
    <property type="entry name" value="hydrophobin_I"/>
    <property type="match status" value="1"/>
</dbReference>
<dbReference type="SMART" id="SM00075">
    <property type="entry name" value="HYDRO"/>
    <property type="match status" value="1"/>
</dbReference>
<keyword evidence="5 6" id="KW-1015">Disulfide bond</keyword>
<evidence type="ECO:0000256" key="3">
    <source>
        <dbReference type="ARBA" id="ARBA00022512"/>
    </source>
</evidence>
<comment type="similarity">
    <text evidence="2 6">Belongs to the fungal hydrophobin family.</text>
</comment>
<dbReference type="InParanoid" id="A0A409YCG0"/>
<evidence type="ECO:0000256" key="2">
    <source>
        <dbReference type="ARBA" id="ARBA00010446"/>
    </source>
</evidence>
<comment type="caution">
    <text evidence="7">The sequence shown here is derived from an EMBL/GenBank/DDBJ whole genome shotgun (WGS) entry which is preliminary data.</text>
</comment>
<dbReference type="Pfam" id="PF01185">
    <property type="entry name" value="Hydrophobin"/>
    <property type="match status" value="1"/>
</dbReference>
<dbReference type="Proteomes" id="UP000284842">
    <property type="component" value="Unassembled WGS sequence"/>
</dbReference>
<dbReference type="EMBL" id="NHTK01001298">
    <property type="protein sequence ID" value="PPR00674.1"/>
    <property type="molecule type" value="Genomic_DNA"/>
</dbReference>
<dbReference type="InterPro" id="IPR001338">
    <property type="entry name" value="Class_I_Hydrophobin"/>
</dbReference>